<reference evidence="3" key="1">
    <citation type="submission" date="2015-10" db="EMBL/GenBank/DDBJ databases">
        <title>Complete Genome Sequence of Aeromonas schubertii strain WL1483.</title>
        <authorList>
            <person name="Liu L."/>
        </authorList>
    </citation>
    <scope>NUCLEOTIDE SEQUENCE [LARGE SCALE GENOMIC DNA]</scope>
    <source>
        <strain evidence="3">WL1483</strain>
    </source>
</reference>
<protein>
    <submittedName>
        <fullName evidence="2">Immunogenic protein</fullName>
    </submittedName>
</protein>
<organism evidence="2 3">
    <name type="scientific">Aeromonas schubertii</name>
    <dbReference type="NCBI Taxonomy" id="652"/>
    <lineage>
        <taxon>Bacteria</taxon>
        <taxon>Pseudomonadati</taxon>
        <taxon>Pseudomonadota</taxon>
        <taxon>Gammaproteobacteria</taxon>
        <taxon>Aeromonadales</taxon>
        <taxon>Aeromonadaceae</taxon>
        <taxon>Aeromonas</taxon>
    </lineage>
</organism>
<gene>
    <name evidence="2" type="ORF">WL1483_3128</name>
</gene>
<dbReference type="NCBIfam" id="TIGR02122">
    <property type="entry name" value="TRAP_TAXI"/>
    <property type="match status" value="1"/>
</dbReference>
<dbReference type="Gene3D" id="3.40.190.10">
    <property type="entry name" value="Periplasmic binding protein-like II"/>
    <property type="match status" value="2"/>
</dbReference>
<feature type="region of interest" description="Disordered" evidence="1">
    <location>
        <begin position="309"/>
        <end position="349"/>
    </location>
</feature>
<dbReference type="Proteomes" id="UP000058114">
    <property type="component" value="Chromosome"/>
</dbReference>
<evidence type="ECO:0000313" key="3">
    <source>
        <dbReference type="Proteomes" id="UP000058114"/>
    </source>
</evidence>
<dbReference type="PANTHER" id="PTHR42941:SF1">
    <property type="entry name" value="SLL1037 PROTEIN"/>
    <property type="match status" value="1"/>
</dbReference>
<dbReference type="SUPFAM" id="SSF53850">
    <property type="entry name" value="Periplasmic binding protein-like II"/>
    <property type="match status" value="1"/>
</dbReference>
<name>A0A0S2SLI4_9GAMM</name>
<dbReference type="AlphaFoldDB" id="A0A0S2SLI4"/>
<proteinExistence type="predicted"/>
<reference evidence="2 3" key="2">
    <citation type="journal article" date="2016" name="Genome Announc.">
        <title>Complete Genome Sequence of the Highly Virulent Aeromonas schubertii Strain WL1483, Isolated from Diseased Snakehead Fish (Channa argus) in China.</title>
        <authorList>
            <person name="Liu L."/>
            <person name="Li N."/>
            <person name="Zhang D."/>
            <person name="Fu X."/>
            <person name="Shi C."/>
            <person name="Lin Q."/>
            <person name="Hao G."/>
        </authorList>
    </citation>
    <scope>NUCLEOTIDE SEQUENCE [LARGE SCALE GENOMIC DNA]</scope>
    <source>
        <strain evidence="2 3">WL1483</strain>
    </source>
</reference>
<feature type="compositionally biased region" description="Low complexity" evidence="1">
    <location>
        <begin position="320"/>
        <end position="330"/>
    </location>
</feature>
<dbReference type="InterPro" id="IPR011852">
    <property type="entry name" value="TRAP_TAXI"/>
</dbReference>
<sequence>MNAPPFVEALQEKLPVKSLLLLLVLLPAIALAAPRSHLVIGTGTITGVYYPAGGALCRLINQDPALPECAVLSTAGSRENMSLLQAGKIDLALVQADLLWEAHLGVGSIRGISPLFTLYTEPLNLVVRADSGIASLEDLKGKRLDLGPAGSGDRATATALLEAMGWSPDALPQESPVDRAQALCAGEIDALFLVAANPSQIITDLLGRCQARLIPIEGEAVETLLANRPDYRKSHITAGFYPGQEQDLASMGTAAVLVARDDLPASLVYRLDAHLLADMARFQRLHPAFLSLKKEQMLSAVLPLHPGSQAYLEGAPPPAEAASAPELPAGDGDTAPGTAPGEAQTDQTP</sequence>
<evidence type="ECO:0000256" key="1">
    <source>
        <dbReference type="SAM" id="MobiDB-lite"/>
    </source>
</evidence>
<dbReference type="Pfam" id="PF16868">
    <property type="entry name" value="NMT1_3"/>
    <property type="match status" value="1"/>
</dbReference>
<dbReference type="KEGG" id="asr:WL1483_3128"/>
<evidence type="ECO:0000313" key="2">
    <source>
        <dbReference type="EMBL" id="ALP42547.1"/>
    </source>
</evidence>
<dbReference type="EMBL" id="CP013067">
    <property type="protein sequence ID" value="ALP42547.1"/>
    <property type="molecule type" value="Genomic_DNA"/>
</dbReference>
<accession>A0A0S2SLI4</accession>
<dbReference type="PATRIC" id="fig|652.5.peg.1476"/>
<dbReference type="PANTHER" id="PTHR42941">
    <property type="entry name" value="SLL1037 PROTEIN"/>
    <property type="match status" value="1"/>
</dbReference>